<dbReference type="Gene3D" id="3.90.550.10">
    <property type="entry name" value="Spore Coat Polysaccharide Biosynthesis Protein SpsA, Chain A"/>
    <property type="match status" value="1"/>
</dbReference>
<dbReference type="GO" id="GO:0016740">
    <property type="term" value="F:transferase activity"/>
    <property type="evidence" value="ECO:0007669"/>
    <property type="project" value="UniProtKB-KW"/>
</dbReference>
<dbReference type="Proteomes" id="UP000017148">
    <property type="component" value="Unassembled WGS sequence"/>
</dbReference>
<dbReference type="InterPro" id="IPR029044">
    <property type="entry name" value="Nucleotide-diphossugar_trans"/>
</dbReference>
<evidence type="ECO:0000256" key="1">
    <source>
        <dbReference type="SAM" id="Phobius"/>
    </source>
</evidence>
<dbReference type="eggNOG" id="COG1215">
    <property type="taxonomic scope" value="Bacteria"/>
</dbReference>
<gene>
    <name evidence="3" type="ORF">CALK_0683</name>
</gene>
<comment type="caution">
    <text evidence="3">The sequence shown here is derived from an EMBL/GenBank/DDBJ whole genome shotgun (WGS) entry which is preliminary data.</text>
</comment>
<keyword evidence="4" id="KW-1185">Reference proteome</keyword>
<organism evidence="3 4">
    <name type="scientific">Chitinivibrio alkaliphilus ACht1</name>
    <dbReference type="NCBI Taxonomy" id="1313304"/>
    <lineage>
        <taxon>Bacteria</taxon>
        <taxon>Pseudomonadati</taxon>
        <taxon>Fibrobacterota</taxon>
        <taxon>Chitinivibrionia</taxon>
        <taxon>Chitinivibrionales</taxon>
        <taxon>Chitinivibrionaceae</taxon>
        <taxon>Chitinivibrio</taxon>
    </lineage>
</organism>
<evidence type="ECO:0000259" key="2">
    <source>
        <dbReference type="Pfam" id="PF00535"/>
    </source>
</evidence>
<dbReference type="PANTHER" id="PTHR43646">
    <property type="entry name" value="GLYCOSYLTRANSFERASE"/>
    <property type="match status" value="1"/>
</dbReference>
<reference evidence="3 4" key="1">
    <citation type="journal article" date="2013" name="Environ. Microbiol.">
        <title>Genome analysis of Chitinivibrio alkaliphilus gen. nov., sp. nov., a novel extremely haloalkaliphilic anaerobic chitinolytic bacterium from the candidate phylum Termite Group 3.</title>
        <authorList>
            <person name="Sorokin D.Y."/>
            <person name="Gumerov V.M."/>
            <person name="Rakitin A.L."/>
            <person name="Beletsky A.V."/>
            <person name="Damste J.S."/>
            <person name="Muyzer G."/>
            <person name="Mardanov A.V."/>
            <person name="Ravin N.V."/>
        </authorList>
    </citation>
    <scope>NUCLEOTIDE SEQUENCE [LARGE SCALE GENOMIC DNA]</scope>
    <source>
        <strain evidence="3 4">ACht1</strain>
    </source>
</reference>
<feature type="domain" description="Glycosyltransferase 2-like" evidence="2">
    <location>
        <begin position="42"/>
        <end position="140"/>
    </location>
</feature>
<accession>U7D9G4</accession>
<dbReference type="AlphaFoldDB" id="U7D9G4"/>
<evidence type="ECO:0000313" key="4">
    <source>
        <dbReference type="Proteomes" id="UP000017148"/>
    </source>
</evidence>
<dbReference type="EMBL" id="ASJR01000005">
    <property type="protein sequence ID" value="ERP38667.1"/>
    <property type="molecule type" value="Genomic_DNA"/>
</dbReference>
<keyword evidence="1" id="KW-0812">Transmembrane</keyword>
<keyword evidence="3" id="KW-0808">Transferase</keyword>
<feature type="transmembrane region" description="Helical" evidence="1">
    <location>
        <begin position="271"/>
        <end position="292"/>
    </location>
</feature>
<dbReference type="Pfam" id="PF00535">
    <property type="entry name" value="Glycos_transf_2"/>
    <property type="match status" value="1"/>
</dbReference>
<dbReference type="InterPro" id="IPR001173">
    <property type="entry name" value="Glyco_trans_2-like"/>
</dbReference>
<evidence type="ECO:0000313" key="3">
    <source>
        <dbReference type="EMBL" id="ERP38667.1"/>
    </source>
</evidence>
<dbReference type="SUPFAM" id="SSF53448">
    <property type="entry name" value="Nucleotide-diphospho-sugar transferases"/>
    <property type="match status" value="1"/>
</dbReference>
<dbReference type="PANTHER" id="PTHR43646:SF3">
    <property type="entry name" value="SLR1566 PROTEIN"/>
    <property type="match status" value="1"/>
</dbReference>
<proteinExistence type="predicted"/>
<keyword evidence="1" id="KW-1133">Transmembrane helix</keyword>
<sequence length="362" mass="39711">MLLGVLTIILCLGAVAGVLVLGRIRLLPQGDDAELGGRIDCSIIIPARNEAERLPSLLSGIQQQDISFRELIVVDDSSDDATAEVARSYGASVVSVADKPAGWTGKTYALQYGARHAHGTYLVFLDADLVPQPSFLRRLFATNIPRGTIRSVQPWHRVVKPYEQLSLIFNLLQLAGSGGFSLFSASPSGSFGPCMALHRTTYDSLGGHERVKNCVLENFSLGRILQDEGGNQELFVGAGALAFRMYPQGVKELWDGWVKGFASGADSTKPLFLLLSVLWVSALLFTWAPQFFLQSAPHISTALLLLFPIQLLCVMFRTGSFSWYNILVLPLHGLFFITVFAVSTVRIKILKRVSWRGREISL</sequence>
<dbReference type="STRING" id="1313304.CALK_0683"/>
<protein>
    <submittedName>
        <fullName evidence="3">Family 2 glycosyl transferase</fullName>
    </submittedName>
</protein>
<name>U7D9G4_9BACT</name>
<dbReference type="CDD" id="cd00761">
    <property type="entry name" value="Glyco_tranf_GTA_type"/>
    <property type="match status" value="1"/>
</dbReference>
<keyword evidence="1" id="KW-0472">Membrane</keyword>
<dbReference type="RefSeq" id="WP_022636202.1">
    <property type="nucleotide sequence ID" value="NZ_ASJR01000005.1"/>
</dbReference>
<feature type="transmembrane region" description="Helical" evidence="1">
    <location>
        <begin position="323"/>
        <end position="342"/>
    </location>
</feature>
<dbReference type="OrthoDB" id="9806525at2"/>